<feature type="region of interest" description="Disordered" evidence="1">
    <location>
        <begin position="24"/>
        <end position="44"/>
    </location>
</feature>
<evidence type="ECO:0000256" key="1">
    <source>
        <dbReference type="SAM" id="MobiDB-lite"/>
    </source>
</evidence>
<evidence type="ECO:0000313" key="3">
    <source>
        <dbReference type="Proteomes" id="UP000224080"/>
    </source>
</evidence>
<reference evidence="2 3" key="1">
    <citation type="submission" date="2017-10" db="EMBL/GenBank/DDBJ databases">
        <title>Comparative genomics in systemic dimorphic fungi from Ajellomycetaceae.</title>
        <authorList>
            <person name="Munoz J.F."/>
            <person name="Mcewen J.G."/>
            <person name="Clay O.K."/>
            <person name="Cuomo C.A."/>
        </authorList>
    </citation>
    <scope>NUCLEOTIDE SEQUENCE [LARGE SCALE GENOMIC DNA]</scope>
    <source>
        <strain evidence="2 3">UAMH130</strain>
    </source>
</reference>
<organism evidence="2 3">
    <name type="scientific">Blastomyces parvus</name>
    <dbReference type="NCBI Taxonomy" id="2060905"/>
    <lineage>
        <taxon>Eukaryota</taxon>
        <taxon>Fungi</taxon>
        <taxon>Dikarya</taxon>
        <taxon>Ascomycota</taxon>
        <taxon>Pezizomycotina</taxon>
        <taxon>Eurotiomycetes</taxon>
        <taxon>Eurotiomycetidae</taxon>
        <taxon>Onygenales</taxon>
        <taxon>Ajellomycetaceae</taxon>
        <taxon>Blastomyces</taxon>
    </lineage>
</organism>
<accession>A0A2B7XCE3</accession>
<gene>
    <name evidence="2" type="ORF">GX51_02414</name>
</gene>
<keyword evidence="3" id="KW-1185">Reference proteome</keyword>
<comment type="caution">
    <text evidence="2">The sequence shown here is derived from an EMBL/GenBank/DDBJ whole genome shotgun (WGS) entry which is preliminary data.</text>
</comment>
<evidence type="ECO:0000313" key="2">
    <source>
        <dbReference type="EMBL" id="PGH06402.1"/>
    </source>
</evidence>
<dbReference type="Proteomes" id="UP000224080">
    <property type="component" value="Unassembled WGS sequence"/>
</dbReference>
<protein>
    <submittedName>
        <fullName evidence="2">Uncharacterized protein</fullName>
    </submittedName>
</protein>
<name>A0A2B7XCE3_9EURO</name>
<sequence>MAVAYAKELLSNYPSAGIRNKWDVGRSDDGRFEPSQTRGTISSS</sequence>
<feature type="compositionally biased region" description="Polar residues" evidence="1">
    <location>
        <begin position="34"/>
        <end position="44"/>
    </location>
</feature>
<dbReference type="EMBL" id="PDNC01000022">
    <property type="protein sequence ID" value="PGH06402.1"/>
    <property type="molecule type" value="Genomic_DNA"/>
</dbReference>
<dbReference type="AlphaFoldDB" id="A0A2B7XCE3"/>
<proteinExistence type="predicted"/>